<dbReference type="PROSITE" id="PS51900">
    <property type="entry name" value="CB"/>
    <property type="match status" value="1"/>
</dbReference>
<dbReference type="InterPro" id="IPR044068">
    <property type="entry name" value="CB"/>
</dbReference>
<evidence type="ECO:0000256" key="5">
    <source>
        <dbReference type="PROSITE-ProRule" id="PRU01248"/>
    </source>
</evidence>
<dbReference type="InterPro" id="IPR013762">
    <property type="entry name" value="Integrase-like_cat_sf"/>
</dbReference>
<dbReference type="InterPro" id="IPR050090">
    <property type="entry name" value="Tyrosine_recombinase_XerCD"/>
</dbReference>
<accession>A0A2S8H8Q7</accession>
<dbReference type="InterPro" id="IPR011010">
    <property type="entry name" value="DNA_brk_join_enz"/>
</dbReference>
<protein>
    <recommendedName>
        <fullName evidence="10">Integrase</fullName>
    </recommendedName>
</protein>
<keyword evidence="3 5" id="KW-0238">DNA-binding</keyword>
<evidence type="ECO:0000256" key="1">
    <source>
        <dbReference type="ARBA" id="ARBA00008857"/>
    </source>
</evidence>
<feature type="domain" description="Core-binding (CB)" evidence="7">
    <location>
        <begin position="39"/>
        <end position="125"/>
    </location>
</feature>
<dbReference type="InterPro" id="IPR004107">
    <property type="entry name" value="Integrase_SAM-like_N"/>
</dbReference>
<keyword evidence="2" id="KW-0229">DNA integration</keyword>
<keyword evidence="4" id="KW-0233">DNA recombination</keyword>
<name>A0A2S8H8Q7_9PSED</name>
<evidence type="ECO:0008006" key="10">
    <source>
        <dbReference type="Google" id="ProtNLM"/>
    </source>
</evidence>
<gene>
    <name evidence="8" type="ORF">C5612_27175</name>
</gene>
<dbReference type="GO" id="GO:0006310">
    <property type="term" value="P:DNA recombination"/>
    <property type="evidence" value="ECO:0007669"/>
    <property type="project" value="UniProtKB-KW"/>
</dbReference>
<evidence type="ECO:0000313" key="8">
    <source>
        <dbReference type="EMBL" id="PQO98883.1"/>
    </source>
</evidence>
<comment type="caution">
    <text evidence="8">The sequence shown here is derived from an EMBL/GenBank/DDBJ whole genome shotgun (WGS) entry which is preliminary data.</text>
</comment>
<dbReference type="PANTHER" id="PTHR30349">
    <property type="entry name" value="PHAGE INTEGRASE-RELATED"/>
    <property type="match status" value="1"/>
</dbReference>
<dbReference type="Pfam" id="PF02899">
    <property type="entry name" value="Phage_int_SAM_1"/>
    <property type="match status" value="1"/>
</dbReference>
<reference evidence="8 9" key="1">
    <citation type="submission" date="2018-02" db="EMBL/GenBank/DDBJ databases">
        <title>Draft genome sequencing of Pseudomonas frederiksbergensis 11-D3.</title>
        <authorList>
            <person name="Zheng B.-X."/>
        </authorList>
    </citation>
    <scope>NUCLEOTIDE SEQUENCE [LARGE SCALE GENOMIC DNA]</scope>
    <source>
        <strain evidence="8 9">11-D3</strain>
    </source>
</reference>
<evidence type="ECO:0000259" key="7">
    <source>
        <dbReference type="PROSITE" id="PS51900"/>
    </source>
</evidence>
<dbReference type="InterPro" id="IPR010998">
    <property type="entry name" value="Integrase_recombinase_N"/>
</dbReference>
<feature type="domain" description="Tyr recombinase" evidence="6">
    <location>
        <begin position="159"/>
        <end position="385"/>
    </location>
</feature>
<evidence type="ECO:0000256" key="2">
    <source>
        <dbReference type="ARBA" id="ARBA00022908"/>
    </source>
</evidence>
<dbReference type="CDD" id="cd00397">
    <property type="entry name" value="DNA_BRE_C"/>
    <property type="match status" value="1"/>
</dbReference>
<evidence type="ECO:0000256" key="3">
    <source>
        <dbReference type="ARBA" id="ARBA00023125"/>
    </source>
</evidence>
<sequence>MLRKPGVRRLKIRYVEGIGWSGGAVNTYVVLEDGPLTEHSIVPAPTLYLIHLAQIGRLRHTIRSAAYDLLSFFQALSEHGQDWRRLVDRDMSGYLYGHLLKARSCSDETIARHKSTIKMFYEHAWQIGMLDTPAAFTYTYVSNELKAQGDGKKKVNFDLYNKYVEKDIFENLLSNVVAQSPFEKERDELALHIGYLCGLRSSEVTDARNLKTADLKERIANAEKTGDKTITVSIIGKGEKLRNVDIHPKAFKKIKAFLENRRKSIADGPLICKADGSALSGEHATYVFRSAKVSASAKIEEVLSALHTADPHLHFVTKPSFLKLTFHALRHTYATNLVDFCYKHGYDPWQYVPEQMGHEDEETTQEYVVFDGKLHRREKIRRALNDEPDD</sequence>
<dbReference type="Gene3D" id="1.10.443.10">
    <property type="entry name" value="Intergrase catalytic core"/>
    <property type="match status" value="1"/>
</dbReference>
<dbReference type="PANTHER" id="PTHR30349:SF41">
    <property type="entry name" value="INTEGRASE_RECOMBINASE PROTEIN MJ0367-RELATED"/>
    <property type="match status" value="1"/>
</dbReference>
<dbReference type="EMBL" id="PUIN01000018">
    <property type="protein sequence ID" value="PQO98883.1"/>
    <property type="molecule type" value="Genomic_DNA"/>
</dbReference>
<dbReference type="Gene3D" id="1.10.150.130">
    <property type="match status" value="1"/>
</dbReference>
<evidence type="ECO:0000259" key="6">
    <source>
        <dbReference type="PROSITE" id="PS51898"/>
    </source>
</evidence>
<dbReference type="InterPro" id="IPR002104">
    <property type="entry name" value="Integrase_catalytic"/>
</dbReference>
<dbReference type="PROSITE" id="PS51898">
    <property type="entry name" value="TYR_RECOMBINASE"/>
    <property type="match status" value="1"/>
</dbReference>
<dbReference type="GO" id="GO:0015074">
    <property type="term" value="P:DNA integration"/>
    <property type="evidence" value="ECO:0007669"/>
    <property type="project" value="UniProtKB-KW"/>
</dbReference>
<comment type="similarity">
    <text evidence="1">Belongs to the 'phage' integrase family.</text>
</comment>
<dbReference type="GO" id="GO:0003677">
    <property type="term" value="F:DNA binding"/>
    <property type="evidence" value="ECO:0007669"/>
    <property type="project" value="UniProtKB-UniRule"/>
</dbReference>
<dbReference type="Proteomes" id="UP000239687">
    <property type="component" value="Unassembled WGS sequence"/>
</dbReference>
<proteinExistence type="inferred from homology"/>
<evidence type="ECO:0000256" key="4">
    <source>
        <dbReference type="ARBA" id="ARBA00023172"/>
    </source>
</evidence>
<dbReference type="SUPFAM" id="SSF56349">
    <property type="entry name" value="DNA breaking-rejoining enzymes"/>
    <property type="match status" value="1"/>
</dbReference>
<dbReference type="AlphaFoldDB" id="A0A2S8H8Q7"/>
<dbReference type="Pfam" id="PF00589">
    <property type="entry name" value="Phage_integrase"/>
    <property type="match status" value="1"/>
</dbReference>
<evidence type="ECO:0000313" key="9">
    <source>
        <dbReference type="Proteomes" id="UP000239687"/>
    </source>
</evidence>
<organism evidence="8 9">
    <name type="scientific">Pseudomonas frederiksbergensis</name>
    <dbReference type="NCBI Taxonomy" id="104087"/>
    <lineage>
        <taxon>Bacteria</taxon>
        <taxon>Pseudomonadati</taxon>
        <taxon>Pseudomonadota</taxon>
        <taxon>Gammaproteobacteria</taxon>
        <taxon>Pseudomonadales</taxon>
        <taxon>Pseudomonadaceae</taxon>
        <taxon>Pseudomonas</taxon>
    </lineage>
</organism>